<dbReference type="InterPro" id="IPR016161">
    <property type="entry name" value="Ald_DH/histidinol_DH"/>
</dbReference>
<dbReference type="Gene3D" id="3.40.605.10">
    <property type="entry name" value="Aldehyde Dehydrogenase, Chain A, domain 1"/>
    <property type="match status" value="1"/>
</dbReference>
<gene>
    <name evidence="6" type="ORF">ALQ77_00215</name>
</gene>
<proteinExistence type="inferred from homology"/>
<evidence type="ECO:0000256" key="4">
    <source>
        <dbReference type="RuleBase" id="RU003345"/>
    </source>
</evidence>
<dbReference type="STRING" id="47879.AXG94_20250"/>
<dbReference type="EMBL" id="RBOJ01000017">
    <property type="protein sequence ID" value="RMM54663.1"/>
    <property type="molecule type" value="Genomic_DNA"/>
</dbReference>
<dbReference type="InterPro" id="IPR016162">
    <property type="entry name" value="Ald_DH_N"/>
</dbReference>
<evidence type="ECO:0000259" key="5">
    <source>
        <dbReference type="Pfam" id="PF00171"/>
    </source>
</evidence>
<dbReference type="CDD" id="cd07103">
    <property type="entry name" value="ALDH_F5_SSADH_GabD"/>
    <property type="match status" value="1"/>
</dbReference>
<name>A0A3M3EYH6_9PSED</name>
<dbReference type="InterPro" id="IPR050740">
    <property type="entry name" value="Aldehyde_DH_Superfamily"/>
</dbReference>
<evidence type="ECO:0000313" key="7">
    <source>
        <dbReference type="Proteomes" id="UP000270661"/>
    </source>
</evidence>
<dbReference type="PANTHER" id="PTHR43353">
    <property type="entry name" value="SUCCINATE-SEMIALDEHYDE DEHYDROGENASE, MITOCHONDRIAL"/>
    <property type="match status" value="1"/>
</dbReference>
<dbReference type="InterPro" id="IPR016163">
    <property type="entry name" value="Ald_DH_C"/>
</dbReference>
<feature type="active site" evidence="3">
    <location>
        <position position="258"/>
    </location>
</feature>
<dbReference type="PROSITE" id="PS00687">
    <property type="entry name" value="ALDEHYDE_DEHYDR_GLU"/>
    <property type="match status" value="1"/>
</dbReference>
<dbReference type="AlphaFoldDB" id="A0A3M3EYH6"/>
<dbReference type="InterPro" id="IPR015590">
    <property type="entry name" value="Aldehyde_DH_dom"/>
</dbReference>
<evidence type="ECO:0000256" key="2">
    <source>
        <dbReference type="ARBA" id="ARBA00023002"/>
    </source>
</evidence>
<feature type="domain" description="Aldehyde dehydrogenase" evidence="5">
    <location>
        <begin position="22"/>
        <end position="484"/>
    </location>
</feature>
<evidence type="ECO:0000256" key="1">
    <source>
        <dbReference type="ARBA" id="ARBA00009986"/>
    </source>
</evidence>
<dbReference type="PANTHER" id="PTHR43353:SF5">
    <property type="entry name" value="SUCCINATE-SEMIALDEHYDE DEHYDROGENASE, MITOCHONDRIAL"/>
    <property type="match status" value="1"/>
</dbReference>
<keyword evidence="2 4" id="KW-0560">Oxidoreductase</keyword>
<dbReference type="InterPro" id="IPR029510">
    <property type="entry name" value="Ald_DH_CS_GLU"/>
</dbReference>
<keyword evidence="7" id="KW-1185">Reference proteome</keyword>
<comment type="caution">
    <text evidence="6">The sequence shown here is derived from an EMBL/GenBank/DDBJ whole genome shotgun (WGS) entry which is preliminary data.</text>
</comment>
<reference evidence="6 7" key="1">
    <citation type="submission" date="2018-08" db="EMBL/GenBank/DDBJ databases">
        <title>Recombination of ecologically and evolutionarily significant loci maintains genetic cohesion in the Pseudomonas syringae species complex.</title>
        <authorList>
            <person name="Dillon M."/>
            <person name="Thakur S."/>
            <person name="Almeida R.N.D."/>
            <person name="Weir B.S."/>
            <person name="Guttman D.S."/>
        </authorList>
    </citation>
    <scope>NUCLEOTIDE SEQUENCE [LARGE SCALE GENOMIC DNA]</scope>
    <source>
        <strain evidence="6 7">NCPPB2445</strain>
    </source>
</reference>
<dbReference type="Pfam" id="PF00171">
    <property type="entry name" value="Aldedh"/>
    <property type="match status" value="1"/>
</dbReference>
<dbReference type="Gene3D" id="3.40.309.10">
    <property type="entry name" value="Aldehyde Dehydrogenase, Chain A, domain 2"/>
    <property type="match status" value="1"/>
</dbReference>
<dbReference type="FunFam" id="3.40.605.10:FF:000005">
    <property type="entry name" value="Succinate-semialdehyde dehydrogenase I"/>
    <property type="match status" value="1"/>
</dbReference>
<organism evidence="6 7">
    <name type="scientific">Pseudomonas corrugata</name>
    <dbReference type="NCBI Taxonomy" id="47879"/>
    <lineage>
        <taxon>Bacteria</taxon>
        <taxon>Pseudomonadati</taxon>
        <taxon>Pseudomonadota</taxon>
        <taxon>Gammaproteobacteria</taxon>
        <taxon>Pseudomonadales</taxon>
        <taxon>Pseudomonadaceae</taxon>
        <taxon>Pseudomonas</taxon>
    </lineage>
</organism>
<dbReference type="GO" id="GO:0004777">
    <property type="term" value="F:succinate-semialdehyde dehydrogenase (NAD+) activity"/>
    <property type="evidence" value="ECO:0007669"/>
    <property type="project" value="TreeGrafter"/>
</dbReference>
<dbReference type="Proteomes" id="UP000270661">
    <property type="component" value="Unassembled WGS sequence"/>
</dbReference>
<comment type="similarity">
    <text evidence="1 4">Belongs to the aldehyde dehydrogenase family.</text>
</comment>
<accession>A0A3M3EYH6</accession>
<dbReference type="GO" id="GO:0009450">
    <property type="term" value="P:gamma-aminobutyric acid catabolic process"/>
    <property type="evidence" value="ECO:0007669"/>
    <property type="project" value="TreeGrafter"/>
</dbReference>
<dbReference type="SUPFAM" id="SSF53720">
    <property type="entry name" value="ALDH-like"/>
    <property type="match status" value="1"/>
</dbReference>
<evidence type="ECO:0000313" key="6">
    <source>
        <dbReference type="EMBL" id="RMM54663.1"/>
    </source>
</evidence>
<dbReference type="PROSITE" id="PS00070">
    <property type="entry name" value="ALDEHYDE_DEHYDR_CYS"/>
    <property type="match status" value="1"/>
</dbReference>
<evidence type="ECO:0000256" key="3">
    <source>
        <dbReference type="PROSITE-ProRule" id="PRU10007"/>
    </source>
</evidence>
<dbReference type="InterPro" id="IPR016160">
    <property type="entry name" value="Ald_DH_CS_CYS"/>
</dbReference>
<sequence length="498" mass="53850">MNVMTYQHPLLFKALCYIDGHWVHSDSGDSVAVHNPATRTVIGHVPMLDPPQIVAAVDAAHRAFPAWRELSLDARGAVLRRWAALILEHREDLARILSLEQGKPLAESRGEIAYAASFIPWFAEEARRLYGQNIPSHIPNAHLGTIKEPVGVCALLTPWNFPSAMITRKAAAALASGCTVVIKPAHETPYSALALAQLAEEAGFPAGVFNVVLGEPQMTMETLVKDRRVRSVSFTGSTRVGKLVLQAAAHDVKKVALELGGNAPFIVCADADLALAVEVAVQAKFQTSGQDCCAANRIMVQRPLYQAFVSRFAAAVRALRVGPAMVDRQEQDVDVGPLMHQAAFDATTDRVADALALGAQRLVGGEAHALGGLFYQPTVLADVTPQMRIYREENFAPIAGVMPFDTLDEAIEMANDTEYGLAAYICSNRLDLIYPLIRRLDHAMVAVNGVKFTGHPIPFGGMKASGLGREGGSEGFEPFVETKYFCLHHQGQFPGESA</sequence>
<protein>
    <recommendedName>
        <fullName evidence="5">Aldehyde dehydrogenase domain-containing protein</fullName>
    </recommendedName>
</protein>